<comment type="pathway">
    <text evidence="1">Cofactor biosynthesis; D-erythroascorbate biosynthesis; dehydro-D-arabinono-1,4-lactone from D-arabinose: step 2/2.</text>
</comment>
<proteinExistence type="predicted"/>
<dbReference type="InterPro" id="IPR036318">
    <property type="entry name" value="FAD-bd_PCMH-like_sf"/>
</dbReference>
<accession>A0A0D7B033</accession>
<dbReference type="PANTHER" id="PTHR43762:SF1">
    <property type="entry name" value="D-ARABINONO-1,4-LACTONE OXIDASE"/>
    <property type="match status" value="1"/>
</dbReference>
<dbReference type="PANTHER" id="PTHR43762">
    <property type="entry name" value="L-GULONOLACTONE OXIDASE"/>
    <property type="match status" value="1"/>
</dbReference>
<gene>
    <name evidence="6" type="ORF">CYLTODRAFT_426573</name>
</gene>
<dbReference type="SUPFAM" id="SSF56176">
    <property type="entry name" value="FAD-binding/transporter-associated domain-like"/>
    <property type="match status" value="1"/>
</dbReference>
<dbReference type="Proteomes" id="UP000054007">
    <property type="component" value="Unassembled WGS sequence"/>
</dbReference>
<dbReference type="InterPro" id="IPR016167">
    <property type="entry name" value="FAD-bd_PCMH_sub1"/>
</dbReference>
<organism evidence="6 7">
    <name type="scientific">Cylindrobasidium torrendii FP15055 ss-10</name>
    <dbReference type="NCBI Taxonomy" id="1314674"/>
    <lineage>
        <taxon>Eukaryota</taxon>
        <taxon>Fungi</taxon>
        <taxon>Dikarya</taxon>
        <taxon>Basidiomycota</taxon>
        <taxon>Agaricomycotina</taxon>
        <taxon>Agaricomycetes</taxon>
        <taxon>Agaricomycetidae</taxon>
        <taxon>Agaricales</taxon>
        <taxon>Marasmiineae</taxon>
        <taxon>Physalacriaceae</taxon>
        <taxon>Cylindrobasidium</taxon>
    </lineage>
</organism>
<dbReference type="OrthoDB" id="610608at2759"/>
<dbReference type="InterPro" id="IPR016166">
    <property type="entry name" value="FAD-bd_PCMH"/>
</dbReference>
<dbReference type="EC" id="1.1.3.37" evidence="2"/>
<dbReference type="STRING" id="1314674.A0A0D7B033"/>
<keyword evidence="7" id="KW-1185">Reference proteome</keyword>
<dbReference type="Pfam" id="PF04030">
    <property type="entry name" value="ALO"/>
    <property type="match status" value="1"/>
</dbReference>
<dbReference type="Gene3D" id="3.30.43.10">
    <property type="entry name" value="Uridine Diphospho-n-acetylenolpyruvylglucosamine Reductase, domain 2"/>
    <property type="match status" value="1"/>
</dbReference>
<dbReference type="PROSITE" id="PS51387">
    <property type="entry name" value="FAD_PCMH"/>
    <property type="match status" value="1"/>
</dbReference>
<dbReference type="Gene3D" id="3.30.465.10">
    <property type="match status" value="1"/>
</dbReference>
<dbReference type="InterPro" id="IPR007173">
    <property type="entry name" value="ALO_C"/>
</dbReference>
<keyword evidence="3" id="KW-0560">Oxidoreductase</keyword>
<dbReference type="InterPro" id="IPR006094">
    <property type="entry name" value="Oxid_FAD_bind_N"/>
</dbReference>
<dbReference type="PIRSF" id="PIRSF000136">
    <property type="entry name" value="LGO_GLO"/>
    <property type="match status" value="1"/>
</dbReference>
<evidence type="ECO:0000256" key="2">
    <source>
        <dbReference type="ARBA" id="ARBA00013136"/>
    </source>
</evidence>
<dbReference type="InterPro" id="IPR016171">
    <property type="entry name" value="Vanillyl_alc_oxidase_C-sub2"/>
</dbReference>
<dbReference type="AlphaFoldDB" id="A0A0D7B033"/>
<dbReference type="InterPro" id="IPR016169">
    <property type="entry name" value="FAD-bd_PCMH_sub2"/>
</dbReference>
<dbReference type="UniPathway" id="UPA00771">
    <property type="reaction ID" value="UER00766"/>
</dbReference>
<evidence type="ECO:0000256" key="3">
    <source>
        <dbReference type="ARBA" id="ARBA00023002"/>
    </source>
</evidence>
<evidence type="ECO:0000256" key="4">
    <source>
        <dbReference type="ARBA" id="ARBA00033418"/>
    </source>
</evidence>
<dbReference type="GO" id="GO:0016020">
    <property type="term" value="C:membrane"/>
    <property type="evidence" value="ECO:0007669"/>
    <property type="project" value="InterPro"/>
</dbReference>
<evidence type="ECO:0000259" key="5">
    <source>
        <dbReference type="PROSITE" id="PS51387"/>
    </source>
</evidence>
<protein>
    <recommendedName>
        <fullName evidence="2">D-arabinono-1,4-lactone oxidase</fullName>
        <ecNumber evidence="2">1.1.3.37</ecNumber>
    </recommendedName>
    <alternativeName>
        <fullName evidence="4">L-galactono-gamma-lactone oxidase</fullName>
    </alternativeName>
</protein>
<dbReference type="GO" id="GO:0005739">
    <property type="term" value="C:mitochondrion"/>
    <property type="evidence" value="ECO:0007669"/>
    <property type="project" value="TreeGrafter"/>
</dbReference>
<evidence type="ECO:0000256" key="1">
    <source>
        <dbReference type="ARBA" id="ARBA00005083"/>
    </source>
</evidence>
<dbReference type="Gene3D" id="3.30.70.2520">
    <property type="match status" value="1"/>
</dbReference>
<reference evidence="6 7" key="1">
    <citation type="journal article" date="2015" name="Fungal Genet. Biol.">
        <title>Evolution of novel wood decay mechanisms in Agaricales revealed by the genome sequences of Fistulina hepatica and Cylindrobasidium torrendii.</title>
        <authorList>
            <person name="Floudas D."/>
            <person name="Held B.W."/>
            <person name="Riley R."/>
            <person name="Nagy L.G."/>
            <person name="Koehler G."/>
            <person name="Ransdell A.S."/>
            <person name="Younus H."/>
            <person name="Chow J."/>
            <person name="Chiniquy J."/>
            <person name="Lipzen A."/>
            <person name="Tritt A."/>
            <person name="Sun H."/>
            <person name="Haridas S."/>
            <person name="LaButti K."/>
            <person name="Ohm R.A."/>
            <person name="Kues U."/>
            <person name="Blanchette R.A."/>
            <person name="Grigoriev I.V."/>
            <person name="Minto R.E."/>
            <person name="Hibbett D.S."/>
        </authorList>
    </citation>
    <scope>NUCLEOTIDE SEQUENCE [LARGE SCALE GENOMIC DNA]</scope>
    <source>
        <strain evidence="6 7">FP15055 ss-10</strain>
    </source>
</reference>
<evidence type="ECO:0000313" key="7">
    <source>
        <dbReference type="Proteomes" id="UP000054007"/>
    </source>
</evidence>
<dbReference type="EMBL" id="KN880740">
    <property type="protein sequence ID" value="KIY62876.1"/>
    <property type="molecule type" value="Genomic_DNA"/>
</dbReference>
<dbReference type="InterPro" id="IPR010031">
    <property type="entry name" value="FAD_lactone_oxidase-like"/>
</dbReference>
<dbReference type="Pfam" id="PF01565">
    <property type="entry name" value="FAD_binding_4"/>
    <property type="match status" value="1"/>
</dbReference>
<feature type="domain" description="FAD-binding PCMH-type" evidence="5">
    <location>
        <begin position="34"/>
        <end position="204"/>
    </location>
</feature>
<dbReference type="Gene3D" id="1.10.45.10">
    <property type="entry name" value="Vanillyl-alcohol Oxidase, Chain A, domain 4"/>
    <property type="match status" value="1"/>
</dbReference>
<sequence>MTPPRSLSIEDLYAALVPVTVPSSPLFTNWAETYRCTPLQIFEPTTLYECELVLELARREKKGVRAAGIGHSPSDIACTTEFMLRTTRLDRLVSVDVEKRRVTAQAGITLNALHAHLARHHLAMINVGSISDQTLGGIVTTATHGSGVAYGVISTHVCSLTLLLADGSYVRCSRSERTALFTASLCGLGATGLIINVELEVEPAFRLQEVAELRLFSEVVDQLDEIAHSAEHVRLAWTPAADRIRVGMMNRTAEPNTKPASWFYDYILGFHVLQILLFVGRYIPSVTNLAGYFLCWLTGERSVRVDESHRVFNLDCLFLQYTTEWAVPYTNAQACLRELHDWLAREYEDPRGLRPHFPIEIRFSAADDIWLSPSYGQPTCWIGIVQFKPFGFPVPYRKLFATFEDILAKHNGRPHWAKSHGLNCATIRQLYPHFDEFVQVLEEVDPAGLFRNEYMQRHFYDQPISGRFFKPRPV</sequence>
<name>A0A0D7B033_9AGAR</name>
<dbReference type="GO" id="GO:0071949">
    <property type="term" value="F:FAD binding"/>
    <property type="evidence" value="ECO:0007669"/>
    <property type="project" value="InterPro"/>
</dbReference>
<evidence type="ECO:0000313" key="6">
    <source>
        <dbReference type="EMBL" id="KIY62876.1"/>
    </source>
</evidence>
<dbReference type="GO" id="GO:0003885">
    <property type="term" value="F:D-arabinono-1,4-lactone oxidase activity"/>
    <property type="evidence" value="ECO:0007669"/>
    <property type="project" value="UniProtKB-EC"/>
</dbReference>